<evidence type="ECO:0000256" key="1">
    <source>
        <dbReference type="ARBA" id="ARBA00004728"/>
    </source>
</evidence>
<proteinExistence type="predicted"/>
<dbReference type="GO" id="GO:0005783">
    <property type="term" value="C:endoplasmic reticulum"/>
    <property type="evidence" value="ECO:0007669"/>
    <property type="project" value="TreeGrafter"/>
</dbReference>
<dbReference type="CDD" id="cd07989">
    <property type="entry name" value="LPLAT_AGPAT-like"/>
    <property type="match status" value="1"/>
</dbReference>
<dbReference type="InterPro" id="IPR002123">
    <property type="entry name" value="Plipid/glycerol_acylTrfase"/>
</dbReference>
<dbReference type="PANTHER" id="PTHR10434">
    <property type="entry name" value="1-ACYL-SN-GLYCEROL-3-PHOSPHATE ACYLTRANSFERASE"/>
    <property type="match status" value="1"/>
</dbReference>
<evidence type="ECO:0000313" key="7">
    <source>
        <dbReference type="EMBL" id="JAG32778.1"/>
    </source>
</evidence>
<dbReference type="PANTHER" id="PTHR10434:SF11">
    <property type="entry name" value="1-ACYL-SN-GLYCEROL-3-PHOSPHATE ACYLTRANSFERASE"/>
    <property type="match status" value="1"/>
</dbReference>
<dbReference type="SMART" id="SM00563">
    <property type="entry name" value="PlsC"/>
    <property type="match status" value="1"/>
</dbReference>
<name>A0A0A9YNU8_LYGHE</name>
<keyword evidence="4 7" id="KW-0012">Acyltransferase</keyword>
<dbReference type="SUPFAM" id="SSF69593">
    <property type="entry name" value="Glycerol-3-phosphate (1)-acyltransferase"/>
    <property type="match status" value="1"/>
</dbReference>
<comment type="pathway">
    <text evidence="1">Phospholipid metabolism; CDP-diacylglycerol biosynthesis; CDP-diacylglycerol from sn-glycerol 3-phosphate: step 2/3.</text>
</comment>
<keyword evidence="3 7" id="KW-0808">Transferase</keyword>
<dbReference type="GO" id="GO:0006654">
    <property type="term" value="P:phosphatidic acid biosynthetic process"/>
    <property type="evidence" value="ECO:0007669"/>
    <property type="project" value="TreeGrafter"/>
</dbReference>
<keyword evidence="5" id="KW-0812">Transmembrane</keyword>
<evidence type="ECO:0000256" key="5">
    <source>
        <dbReference type="SAM" id="Phobius"/>
    </source>
</evidence>
<evidence type="ECO:0000256" key="4">
    <source>
        <dbReference type="ARBA" id="ARBA00023315"/>
    </source>
</evidence>
<sequence>MMSGFEFGSICLFLLLPVLYEHSNTFRYYFKFFVYYGYIMVTSVVVLPIMLWNPRSVENLILASKLCRHISTLLRLRWELRGGEYLNKQQSFVIVANHQSSIDILDFWLCLLPFWMVLQNQNSYLNVKIWVFPEGTRKNTGEIHAFKKGAFHAAISAQLPILPVVFTRFYFLQSEKCIFNPGKIVITVLPPIKTCGLNVENLAQLMTTTHTTMTQTFNNTSKELLKELKTERSYE</sequence>
<keyword evidence="5" id="KW-1133">Transmembrane helix</keyword>
<accession>A0A0A9YNU8</accession>
<evidence type="ECO:0000256" key="3">
    <source>
        <dbReference type="ARBA" id="ARBA00022679"/>
    </source>
</evidence>
<feature type="transmembrane region" description="Helical" evidence="5">
    <location>
        <begin position="33"/>
        <end position="52"/>
    </location>
</feature>
<keyword evidence="5" id="KW-0472">Membrane</keyword>
<dbReference type="Pfam" id="PF01553">
    <property type="entry name" value="Acyltransferase"/>
    <property type="match status" value="2"/>
</dbReference>
<feature type="domain" description="Phospholipid/glycerol acyltransferase" evidence="6">
    <location>
        <begin position="92"/>
        <end position="169"/>
    </location>
</feature>
<reference evidence="7" key="2">
    <citation type="submission" date="2014-07" db="EMBL/GenBank/DDBJ databases">
        <authorList>
            <person name="Hull J."/>
        </authorList>
    </citation>
    <scope>NUCLEOTIDE SEQUENCE</scope>
</reference>
<organism evidence="7">
    <name type="scientific">Lygus hesperus</name>
    <name type="common">Western plant bug</name>
    <dbReference type="NCBI Taxonomy" id="30085"/>
    <lineage>
        <taxon>Eukaryota</taxon>
        <taxon>Metazoa</taxon>
        <taxon>Ecdysozoa</taxon>
        <taxon>Arthropoda</taxon>
        <taxon>Hexapoda</taxon>
        <taxon>Insecta</taxon>
        <taxon>Pterygota</taxon>
        <taxon>Neoptera</taxon>
        <taxon>Paraneoptera</taxon>
        <taxon>Hemiptera</taxon>
        <taxon>Heteroptera</taxon>
        <taxon>Panheteroptera</taxon>
        <taxon>Cimicomorpha</taxon>
        <taxon>Miridae</taxon>
        <taxon>Mirini</taxon>
        <taxon>Lygus</taxon>
    </lineage>
</organism>
<gene>
    <name evidence="7" type="primary">Agpat1_1</name>
    <name evidence="7" type="ORF">CM83_45531</name>
</gene>
<protein>
    <recommendedName>
        <fullName evidence="2">1-acylglycerol-3-phosphate O-acyltransferase</fullName>
        <ecNumber evidence="2">2.3.1.51</ecNumber>
    </recommendedName>
</protein>
<dbReference type="AlphaFoldDB" id="A0A0A9YNU8"/>
<evidence type="ECO:0000259" key="6">
    <source>
        <dbReference type="SMART" id="SM00563"/>
    </source>
</evidence>
<reference evidence="7" key="1">
    <citation type="journal article" date="2014" name="PLoS ONE">
        <title>Transcriptome-Based Identification of ABC Transporters in the Western Tarnished Plant Bug Lygus hesperus.</title>
        <authorList>
            <person name="Hull J.J."/>
            <person name="Chaney K."/>
            <person name="Geib S.M."/>
            <person name="Fabrick J.A."/>
            <person name="Brent C.S."/>
            <person name="Walsh D."/>
            <person name="Lavine L.C."/>
        </authorList>
    </citation>
    <scope>NUCLEOTIDE SEQUENCE</scope>
</reference>
<dbReference type="GO" id="GO:0003841">
    <property type="term" value="F:1-acylglycerol-3-phosphate O-acyltransferase activity"/>
    <property type="evidence" value="ECO:0007669"/>
    <property type="project" value="UniProtKB-EC"/>
</dbReference>
<dbReference type="EMBL" id="GBHO01010826">
    <property type="protein sequence ID" value="JAG32778.1"/>
    <property type="molecule type" value="Transcribed_RNA"/>
</dbReference>
<evidence type="ECO:0000256" key="2">
    <source>
        <dbReference type="ARBA" id="ARBA00013211"/>
    </source>
</evidence>
<dbReference type="EC" id="2.3.1.51" evidence="2"/>